<keyword evidence="7" id="KW-0479">Metal-binding</keyword>
<keyword evidence="8" id="KW-0249">Electron transport</keyword>
<accession>A0A972F6E5</accession>
<evidence type="ECO:0000256" key="8">
    <source>
        <dbReference type="ARBA" id="ARBA00022982"/>
    </source>
</evidence>
<dbReference type="GO" id="GO:0005886">
    <property type="term" value="C:plasma membrane"/>
    <property type="evidence" value="ECO:0007669"/>
    <property type="project" value="UniProtKB-SubCell"/>
</dbReference>
<dbReference type="EMBL" id="WTVM01000017">
    <property type="protein sequence ID" value="NMG02233.1"/>
    <property type="molecule type" value="Genomic_DNA"/>
</dbReference>
<evidence type="ECO:0000313" key="16">
    <source>
        <dbReference type="Proteomes" id="UP000599523"/>
    </source>
</evidence>
<evidence type="ECO:0000313" key="15">
    <source>
        <dbReference type="EMBL" id="NMG02233.1"/>
    </source>
</evidence>
<keyword evidence="4" id="KW-1003">Cell membrane</keyword>
<organism evidence="15 16">
    <name type="scientific">Azoarcus taiwanensis</name>
    <dbReference type="NCBI Taxonomy" id="666964"/>
    <lineage>
        <taxon>Bacteria</taxon>
        <taxon>Pseudomonadati</taxon>
        <taxon>Pseudomonadota</taxon>
        <taxon>Betaproteobacteria</taxon>
        <taxon>Rhodocyclales</taxon>
        <taxon>Zoogloeaceae</taxon>
        <taxon>Azoarcus</taxon>
    </lineage>
</organism>
<proteinExistence type="inferred from homology"/>
<keyword evidence="11 13" id="KW-0472">Membrane</keyword>
<dbReference type="RefSeq" id="WP_168987021.1">
    <property type="nucleotide sequence ID" value="NZ_CAWPHM010000088.1"/>
</dbReference>
<comment type="caution">
    <text evidence="15">The sequence shown here is derived from an EMBL/GenBank/DDBJ whole genome shotgun (WGS) entry which is preliminary data.</text>
</comment>
<evidence type="ECO:0000256" key="13">
    <source>
        <dbReference type="SAM" id="Phobius"/>
    </source>
</evidence>
<dbReference type="AlphaFoldDB" id="A0A972F6E5"/>
<feature type="transmembrane region" description="Helical" evidence="13">
    <location>
        <begin position="141"/>
        <end position="158"/>
    </location>
</feature>
<reference evidence="15" key="1">
    <citation type="submission" date="2019-12" db="EMBL/GenBank/DDBJ databases">
        <title>Comparative genomics gives insights into the taxonomy of the Azoarcus-Aromatoleum group and reveals separate origins of nif in the plant-associated Azoarcus and non-plant-associated Aromatoleum sub-groups.</title>
        <authorList>
            <person name="Lafos M."/>
            <person name="Maluk M."/>
            <person name="Batista M."/>
            <person name="Junghare M."/>
            <person name="Carmona M."/>
            <person name="Faoro H."/>
            <person name="Cruz L.M."/>
            <person name="Battistoni F."/>
            <person name="De Souza E."/>
            <person name="Pedrosa F."/>
            <person name="Chen W.-M."/>
            <person name="Poole P.S."/>
            <person name="Dixon R.A."/>
            <person name="James E.K."/>
        </authorList>
    </citation>
    <scope>NUCLEOTIDE SEQUENCE</scope>
    <source>
        <strain evidence="15">NSC3</strain>
    </source>
</reference>
<comment type="similarity">
    <text evidence="12">Belongs to the cytochrome b561 family.</text>
</comment>
<evidence type="ECO:0000256" key="4">
    <source>
        <dbReference type="ARBA" id="ARBA00022475"/>
    </source>
</evidence>
<evidence type="ECO:0000256" key="11">
    <source>
        <dbReference type="ARBA" id="ARBA00023136"/>
    </source>
</evidence>
<keyword evidence="5" id="KW-0349">Heme</keyword>
<dbReference type="PANTHER" id="PTHR30529">
    <property type="entry name" value="CYTOCHROME B561"/>
    <property type="match status" value="1"/>
</dbReference>
<comment type="cofactor">
    <cofactor evidence="1">
        <name>heme b</name>
        <dbReference type="ChEBI" id="CHEBI:60344"/>
    </cofactor>
</comment>
<dbReference type="SUPFAM" id="SSF81342">
    <property type="entry name" value="Transmembrane di-heme cytochromes"/>
    <property type="match status" value="1"/>
</dbReference>
<evidence type="ECO:0000259" key="14">
    <source>
        <dbReference type="Pfam" id="PF01292"/>
    </source>
</evidence>
<evidence type="ECO:0000256" key="9">
    <source>
        <dbReference type="ARBA" id="ARBA00022989"/>
    </source>
</evidence>
<evidence type="ECO:0000256" key="5">
    <source>
        <dbReference type="ARBA" id="ARBA00022617"/>
    </source>
</evidence>
<evidence type="ECO:0000256" key="2">
    <source>
        <dbReference type="ARBA" id="ARBA00004651"/>
    </source>
</evidence>
<keyword evidence="16" id="KW-1185">Reference proteome</keyword>
<dbReference type="GO" id="GO:0020037">
    <property type="term" value="F:heme binding"/>
    <property type="evidence" value="ECO:0007669"/>
    <property type="project" value="TreeGrafter"/>
</dbReference>
<sequence>MSTSYTRTAKALHWVIALAIPPLMALGLYMEGLPFSPEKLQYYSWHKWAGVSVFMLVLLRLVWRFTYRPPPLPPHMSSLERFAAHAGHTLLYALLLAVPLSGWLMSSAKGVPTVWFGVLPLPDLVARDEGLGDLLQATHKYLNWLFAALIVGHTAAALKHHFIDRDDILTRMLPGKR</sequence>
<feature type="transmembrane region" description="Helical" evidence="13">
    <location>
        <begin position="82"/>
        <end position="105"/>
    </location>
</feature>
<dbReference type="InterPro" id="IPR011577">
    <property type="entry name" value="Cyt_b561_bac/Ni-Hgenase"/>
</dbReference>
<dbReference type="PANTHER" id="PTHR30529:SF1">
    <property type="entry name" value="CYTOCHROME B561 HOMOLOG 2"/>
    <property type="match status" value="1"/>
</dbReference>
<evidence type="ECO:0000256" key="1">
    <source>
        <dbReference type="ARBA" id="ARBA00001970"/>
    </source>
</evidence>
<evidence type="ECO:0000256" key="3">
    <source>
        <dbReference type="ARBA" id="ARBA00022448"/>
    </source>
</evidence>
<protein>
    <submittedName>
        <fullName evidence="15">Cytochrome b</fullName>
    </submittedName>
</protein>
<keyword evidence="10" id="KW-0408">Iron</keyword>
<name>A0A972F6E5_9RHOO</name>
<dbReference type="Gene3D" id="1.20.950.20">
    <property type="entry name" value="Transmembrane di-heme cytochromes, Chain C"/>
    <property type="match status" value="1"/>
</dbReference>
<feature type="transmembrane region" description="Helical" evidence="13">
    <location>
        <begin position="42"/>
        <end position="62"/>
    </location>
</feature>
<dbReference type="GO" id="GO:0009055">
    <property type="term" value="F:electron transfer activity"/>
    <property type="evidence" value="ECO:0007669"/>
    <property type="project" value="InterPro"/>
</dbReference>
<evidence type="ECO:0000256" key="12">
    <source>
        <dbReference type="ARBA" id="ARBA00037975"/>
    </source>
</evidence>
<dbReference type="InterPro" id="IPR016174">
    <property type="entry name" value="Di-haem_cyt_TM"/>
</dbReference>
<dbReference type="InterPro" id="IPR052168">
    <property type="entry name" value="Cytochrome_b561_oxidase"/>
</dbReference>
<keyword evidence="9 13" id="KW-1133">Transmembrane helix</keyword>
<keyword evidence="3" id="KW-0813">Transport</keyword>
<gene>
    <name evidence="15" type="ORF">GPA21_04510</name>
</gene>
<dbReference type="Pfam" id="PF01292">
    <property type="entry name" value="Ni_hydr_CYTB"/>
    <property type="match status" value="1"/>
</dbReference>
<keyword evidence="6 13" id="KW-0812">Transmembrane</keyword>
<comment type="subcellular location">
    <subcellularLocation>
        <location evidence="2">Cell membrane</location>
        <topology evidence="2">Multi-pass membrane protein</topology>
    </subcellularLocation>
</comment>
<dbReference type="GO" id="GO:0046872">
    <property type="term" value="F:metal ion binding"/>
    <property type="evidence" value="ECO:0007669"/>
    <property type="project" value="UniProtKB-KW"/>
</dbReference>
<evidence type="ECO:0000256" key="6">
    <source>
        <dbReference type="ARBA" id="ARBA00022692"/>
    </source>
</evidence>
<evidence type="ECO:0000256" key="10">
    <source>
        <dbReference type="ARBA" id="ARBA00023004"/>
    </source>
</evidence>
<feature type="domain" description="Cytochrome b561 bacterial/Ni-hydrogenase" evidence="14">
    <location>
        <begin position="5"/>
        <end position="175"/>
    </location>
</feature>
<feature type="transmembrane region" description="Helical" evidence="13">
    <location>
        <begin position="12"/>
        <end position="30"/>
    </location>
</feature>
<evidence type="ECO:0000256" key="7">
    <source>
        <dbReference type="ARBA" id="ARBA00022723"/>
    </source>
</evidence>
<dbReference type="GO" id="GO:0022904">
    <property type="term" value="P:respiratory electron transport chain"/>
    <property type="evidence" value="ECO:0007669"/>
    <property type="project" value="InterPro"/>
</dbReference>
<dbReference type="Proteomes" id="UP000599523">
    <property type="component" value="Unassembled WGS sequence"/>
</dbReference>